<dbReference type="Proteomes" id="UP000279089">
    <property type="component" value="Unassembled WGS sequence"/>
</dbReference>
<evidence type="ECO:0000313" key="2">
    <source>
        <dbReference type="EMBL" id="RPD39924.1"/>
    </source>
</evidence>
<evidence type="ECO:0000256" key="1">
    <source>
        <dbReference type="SAM" id="SignalP"/>
    </source>
</evidence>
<dbReference type="RefSeq" id="WP_120517788.1">
    <property type="nucleotide sequence ID" value="NZ_QXZY01000010.1"/>
</dbReference>
<feature type="chain" id="PRO_5018030401" evidence="1">
    <location>
        <begin position="19"/>
        <end position="725"/>
    </location>
</feature>
<feature type="signal peptide" evidence="1">
    <location>
        <begin position="1"/>
        <end position="18"/>
    </location>
</feature>
<protein>
    <submittedName>
        <fullName evidence="2">Alpha/beta hydrolase</fullName>
    </submittedName>
</protein>
<gene>
    <name evidence="2" type="ORF">EG028_17535</name>
</gene>
<accession>A0A3N4M8H1</accession>
<dbReference type="EMBL" id="RMBX01000009">
    <property type="protein sequence ID" value="RPD39924.1"/>
    <property type="molecule type" value="Genomic_DNA"/>
</dbReference>
<proteinExistence type="predicted"/>
<dbReference type="AlphaFoldDB" id="A0A3N4M8H1"/>
<keyword evidence="2" id="KW-0378">Hydrolase</keyword>
<evidence type="ECO:0000313" key="3">
    <source>
        <dbReference type="Proteomes" id="UP000279089"/>
    </source>
</evidence>
<dbReference type="OrthoDB" id="1488584at2"/>
<sequence length="725" mass="83492">MRYLLLLVCCCMTIQSQAQQNWFIPRFYRWLTGGPSFHPADRLPSGPGRMETTVIDTTFVTYVRLICTDTRNTGDGNYTAPCNCSDRNPTGARRDTVETEIMFISQVHNKVIVINYLKNKHEKVYSSSSKLLPAADTPKVVDVNVYKLNQIRFGNLKNGYGDTLYFRVNAKDNREEYWDLADRDSSSKEVEAVRIAVPDGFEYKATGESLVLMPLYEKQNSFNLIFQKVRIRDDKSKGETLQSKDCAIHVDLQKKEFYFVFRKNGEDMIIRFKKNRLYSYFNLLPGCKECTPNFLCVGFLYDRFNLEKRKVIADNWYEFAGENLETHLPCGEDSVVNLSLRLDGAGCVYPASINNNDFQSIFLDDKPSRKNLRSRTFYSMMRYHDGMLDSRLDTLCDTLQATIEPYAKNPACSSDTFLLKFRQIWNDRYLKAFADSMKKVICKNNIRRVVFFIHGYNVPYSVAHLQGNDLIRDFMSECRLTGFNEKVLFVRVFWPSNDAKTLRFSKNGCTIKDDVEPGTGKLYNYITNTAYLASLTIRQLMKDIDPTLQVNIISHSFGATVAAGTVLHPIQKMKDTCSHLNRYFVKAFRELPPLPQKTFFFMNAPGMPGVTTFNTISPALNAQHFFYIGYNDRDRVLLKKFLGPIPISPSKKSSTTLGCNYRNEVIKTSDSVKMRGMDGHFQPFRTSERTVHDYFCYRQQLGFKDAYRQYVRESYTGAPPVNKAP</sequence>
<comment type="caution">
    <text evidence="2">The sequence shown here is derived from an EMBL/GenBank/DDBJ whole genome shotgun (WGS) entry which is preliminary data.</text>
</comment>
<reference evidence="3" key="1">
    <citation type="submission" date="2018-11" db="EMBL/GenBank/DDBJ databases">
        <title>Chitinophaga lutea sp.nov., isolate from arsenic contaminated soil.</title>
        <authorList>
            <person name="Zong Y."/>
        </authorList>
    </citation>
    <scope>NUCLEOTIDE SEQUENCE [LARGE SCALE GENOMIC DNA]</scope>
    <source>
        <strain evidence="3">YLT18</strain>
    </source>
</reference>
<keyword evidence="1" id="KW-0732">Signal</keyword>
<dbReference type="InterPro" id="IPR010297">
    <property type="entry name" value="DUF900_hydrolase"/>
</dbReference>
<name>A0A3N4M8H1_9BACT</name>
<keyword evidence="3" id="KW-1185">Reference proteome</keyword>
<dbReference type="GO" id="GO:0016787">
    <property type="term" value="F:hydrolase activity"/>
    <property type="evidence" value="ECO:0007669"/>
    <property type="project" value="UniProtKB-KW"/>
</dbReference>
<dbReference type="Pfam" id="PF05990">
    <property type="entry name" value="DUF900"/>
    <property type="match status" value="1"/>
</dbReference>
<organism evidence="2 3">
    <name type="scientific">Chitinophaga barathri</name>
    <dbReference type="NCBI Taxonomy" id="1647451"/>
    <lineage>
        <taxon>Bacteria</taxon>
        <taxon>Pseudomonadati</taxon>
        <taxon>Bacteroidota</taxon>
        <taxon>Chitinophagia</taxon>
        <taxon>Chitinophagales</taxon>
        <taxon>Chitinophagaceae</taxon>
        <taxon>Chitinophaga</taxon>
    </lineage>
</organism>